<dbReference type="SUPFAM" id="SSF51161">
    <property type="entry name" value="Trimeric LpxA-like enzymes"/>
    <property type="match status" value="1"/>
</dbReference>
<dbReference type="Proteomes" id="UP000320475">
    <property type="component" value="Unassembled WGS sequence"/>
</dbReference>
<dbReference type="PANTHER" id="PTHR23416:SF23">
    <property type="entry name" value="ACETYLTRANSFERASE C18B11.09C-RELATED"/>
    <property type="match status" value="1"/>
</dbReference>
<protein>
    <recommendedName>
        <fullName evidence="5">Maltose/galactoside acetyltransferase domain-containing protein</fullName>
    </recommendedName>
</protein>
<dbReference type="InterPro" id="IPR001451">
    <property type="entry name" value="Hexapep"/>
</dbReference>
<proteinExistence type="inferred from homology"/>
<organism evidence="3 4">
    <name type="scientific">Synchytrium endobioticum</name>
    <dbReference type="NCBI Taxonomy" id="286115"/>
    <lineage>
        <taxon>Eukaryota</taxon>
        <taxon>Fungi</taxon>
        <taxon>Fungi incertae sedis</taxon>
        <taxon>Chytridiomycota</taxon>
        <taxon>Chytridiomycota incertae sedis</taxon>
        <taxon>Chytridiomycetes</taxon>
        <taxon>Synchytriales</taxon>
        <taxon>Synchytriaceae</taxon>
        <taxon>Synchytrium</taxon>
    </lineage>
</organism>
<dbReference type="GO" id="GO:0008374">
    <property type="term" value="F:O-acyltransferase activity"/>
    <property type="evidence" value="ECO:0007669"/>
    <property type="project" value="TreeGrafter"/>
</dbReference>
<dbReference type="AlphaFoldDB" id="A0A507CYR8"/>
<dbReference type="InterPro" id="IPR018357">
    <property type="entry name" value="Hexapep_transf_CS"/>
</dbReference>
<gene>
    <name evidence="3" type="ORF">SeLEV6574_g04733</name>
</gene>
<name>A0A507CYR8_9FUNG</name>
<comment type="caution">
    <text evidence="3">The sequence shown here is derived from an EMBL/GenBank/DDBJ whole genome shotgun (WGS) entry which is preliminary data.</text>
</comment>
<evidence type="ECO:0008006" key="5">
    <source>
        <dbReference type="Google" id="ProtNLM"/>
    </source>
</evidence>
<evidence type="ECO:0000313" key="3">
    <source>
        <dbReference type="EMBL" id="TPX44050.1"/>
    </source>
</evidence>
<dbReference type="EMBL" id="QEAM01000200">
    <property type="protein sequence ID" value="TPX44050.1"/>
    <property type="molecule type" value="Genomic_DNA"/>
</dbReference>
<dbReference type="Gene3D" id="2.160.10.10">
    <property type="entry name" value="Hexapeptide repeat proteins"/>
    <property type="match status" value="1"/>
</dbReference>
<evidence type="ECO:0000313" key="4">
    <source>
        <dbReference type="Proteomes" id="UP000320475"/>
    </source>
</evidence>
<sequence>ATHPLAAAVRRNCGPELAHPVTVGDDVWIGGNVVILPNVKIGEGAVIGAGAVVTKDVPPYSLAVGNPAKVIKQLPREADKTNPSS</sequence>
<accession>A0A507CYR8</accession>
<dbReference type="InterPro" id="IPR051159">
    <property type="entry name" value="Hexapeptide_acetyltransf"/>
</dbReference>
<keyword evidence="2" id="KW-0808">Transferase</keyword>
<evidence type="ECO:0000256" key="1">
    <source>
        <dbReference type="ARBA" id="ARBA00007274"/>
    </source>
</evidence>
<comment type="similarity">
    <text evidence="1">Belongs to the transferase hexapeptide repeat family.</text>
</comment>
<evidence type="ECO:0000256" key="2">
    <source>
        <dbReference type="ARBA" id="ARBA00022679"/>
    </source>
</evidence>
<reference evidence="3 4" key="1">
    <citation type="journal article" date="2019" name="Sci. Rep.">
        <title>Comparative genomics of chytrid fungi reveal insights into the obligate biotrophic and pathogenic lifestyle of Synchytrium endobioticum.</title>
        <authorList>
            <person name="van de Vossenberg B.T.L.H."/>
            <person name="Warris S."/>
            <person name="Nguyen H.D.T."/>
            <person name="van Gent-Pelzer M.P.E."/>
            <person name="Joly D.L."/>
            <person name="van de Geest H.C."/>
            <person name="Bonants P.J.M."/>
            <person name="Smith D.S."/>
            <person name="Levesque C.A."/>
            <person name="van der Lee T.A.J."/>
        </authorList>
    </citation>
    <scope>NUCLEOTIDE SEQUENCE [LARGE SCALE GENOMIC DNA]</scope>
    <source>
        <strain evidence="3 4">LEV6574</strain>
    </source>
</reference>
<feature type="non-terminal residue" evidence="3">
    <location>
        <position position="1"/>
    </location>
</feature>
<dbReference type="InterPro" id="IPR011004">
    <property type="entry name" value="Trimer_LpxA-like_sf"/>
</dbReference>
<dbReference type="PANTHER" id="PTHR23416">
    <property type="entry name" value="SIALIC ACID SYNTHASE-RELATED"/>
    <property type="match status" value="1"/>
</dbReference>
<dbReference type="OrthoDB" id="25818at2759"/>
<dbReference type="PROSITE" id="PS00101">
    <property type="entry name" value="HEXAPEP_TRANSFERASES"/>
    <property type="match status" value="1"/>
</dbReference>
<dbReference type="Pfam" id="PF00132">
    <property type="entry name" value="Hexapep"/>
    <property type="match status" value="1"/>
</dbReference>